<dbReference type="Gene3D" id="4.10.400.10">
    <property type="entry name" value="Low-density Lipoprotein Receptor"/>
    <property type="match status" value="1"/>
</dbReference>
<evidence type="ECO:0000256" key="2">
    <source>
        <dbReference type="PROSITE-ProRule" id="PRU00124"/>
    </source>
</evidence>
<comment type="caution">
    <text evidence="2">Lacks conserved residue(s) required for the propagation of feature annotation.</text>
</comment>
<feature type="disulfide bond" evidence="2">
    <location>
        <begin position="31"/>
        <end position="46"/>
    </location>
</feature>
<dbReference type="PROSITE" id="PS50068">
    <property type="entry name" value="LDLRA_2"/>
    <property type="match status" value="1"/>
</dbReference>
<dbReference type="Proteomes" id="UP000675881">
    <property type="component" value="Chromosome 14"/>
</dbReference>
<accession>A0A7R8CPK2</accession>
<sequence length="478" mass="54586">MQGLSDCVDSVSSTFLHFCESKERISSLKICDGHEDCSDNSDEKYCRSEDFEYKGYWHNTIRKVKRIDSGEIVYNLRRIIGPSHCLCIKKLGDNAKDCFIMEDIPEIINNSVSNCRGGQDEIVDIARLSTRLKVLELKISRDGKCILKEFPAEFTEEYCPKNYYSYCTSTRKCIRNDFPCQFRNHKICPPNRYLNEHEKCIQHKSSYSNNEGDASDECAPHNWRCPYFDGTGHSYKCEVGRCSIPFSCEDSKRDTFSNFLQISIEKIGEHDKHFLLIKKISSCFSLRATNQPSNDNLAAEIISQAEFLSKTLFNNISFIKPCLHSSLPSGNQMSFSDNSLIRTLGLIRISWLTLISKEALLIDPVIEKANRDLDIIKDYGLTLKYCQLTPHVHADHITGSGTSQKAYSCAFTGDAILIRGCGRTDFQQGDASSLYHSVWDKILSLPDNYLLYPAHDYQGRLFTSVKEREDVQQKINKK</sequence>
<proteinExistence type="predicted"/>
<dbReference type="SUPFAM" id="SSF57424">
    <property type="entry name" value="LDL receptor-like module"/>
    <property type="match status" value="1"/>
</dbReference>
<dbReference type="GO" id="GO:0070813">
    <property type="term" value="P:hydrogen sulfide metabolic process"/>
    <property type="evidence" value="ECO:0007669"/>
    <property type="project" value="TreeGrafter"/>
</dbReference>
<dbReference type="GO" id="GO:0005739">
    <property type="term" value="C:mitochondrion"/>
    <property type="evidence" value="ECO:0007669"/>
    <property type="project" value="TreeGrafter"/>
</dbReference>
<dbReference type="EMBL" id="HG994593">
    <property type="protein sequence ID" value="CAF2840380.1"/>
    <property type="molecule type" value="Genomic_DNA"/>
</dbReference>
<dbReference type="EC" id="1.13.11.18" evidence="3"/>
<dbReference type="OrthoDB" id="449487at2759"/>
<reference evidence="3" key="1">
    <citation type="submission" date="2021-02" db="EMBL/GenBank/DDBJ databases">
        <authorList>
            <person name="Bekaert M."/>
        </authorList>
    </citation>
    <scope>NUCLEOTIDE SEQUENCE</scope>
    <source>
        <strain evidence="3">IoA-00</strain>
    </source>
</reference>
<protein>
    <submittedName>
        <fullName evidence="3">ETHE1</fullName>
        <ecNumber evidence="3">1.13.11.18</ecNumber>
    </submittedName>
</protein>
<evidence type="ECO:0000313" key="4">
    <source>
        <dbReference type="Proteomes" id="UP000675881"/>
    </source>
</evidence>
<gene>
    <name evidence="3" type="ORF">LSAA_5077</name>
</gene>
<dbReference type="SUPFAM" id="SSF56281">
    <property type="entry name" value="Metallo-hydrolase/oxidoreductase"/>
    <property type="match status" value="1"/>
</dbReference>
<dbReference type="Pfam" id="PF00057">
    <property type="entry name" value="Ldl_recept_a"/>
    <property type="match status" value="1"/>
</dbReference>
<dbReference type="PANTHER" id="PTHR43084">
    <property type="entry name" value="PERSULFIDE DIOXYGENASE ETHE1"/>
    <property type="match status" value="1"/>
</dbReference>
<feature type="disulfide bond" evidence="2">
    <location>
        <begin position="19"/>
        <end position="37"/>
    </location>
</feature>
<dbReference type="PANTHER" id="PTHR43084:SF1">
    <property type="entry name" value="PERSULFIDE DIOXYGENASE ETHE1, MITOCHONDRIAL"/>
    <property type="match status" value="1"/>
</dbReference>
<dbReference type="SMART" id="SM00192">
    <property type="entry name" value="LDLa"/>
    <property type="match status" value="1"/>
</dbReference>
<evidence type="ECO:0000256" key="1">
    <source>
        <dbReference type="ARBA" id="ARBA00023157"/>
    </source>
</evidence>
<dbReference type="GO" id="GO:0006749">
    <property type="term" value="P:glutathione metabolic process"/>
    <property type="evidence" value="ECO:0007669"/>
    <property type="project" value="TreeGrafter"/>
</dbReference>
<organism evidence="3 4">
    <name type="scientific">Lepeophtheirus salmonis</name>
    <name type="common">Salmon louse</name>
    <name type="synonym">Caligus salmonis</name>
    <dbReference type="NCBI Taxonomy" id="72036"/>
    <lineage>
        <taxon>Eukaryota</taxon>
        <taxon>Metazoa</taxon>
        <taxon>Ecdysozoa</taxon>
        <taxon>Arthropoda</taxon>
        <taxon>Crustacea</taxon>
        <taxon>Multicrustacea</taxon>
        <taxon>Hexanauplia</taxon>
        <taxon>Copepoda</taxon>
        <taxon>Siphonostomatoida</taxon>
        <taxon>Caligidae</taxon>
        <taxon>Lepeophtheirus</taxon>
    </lineage>
</organism>
<dbReference type="CDD" id="cd00112">
    <property type="entry name" value="LDLa"/>
    <property type="match status" value="1"/>
</dbReference>
<keyword evidence="4" id="KW-1185">Reference proteome</keyword>
<dbReference type="InterPro" id="IPR051682">
    <property type="entry name" value="Mito_Persulfide_Diox"/>
</dbReference>
<evidence type="ECO:0000313" key="3">
    <source>
        <dbReference type="EMBL" id="CAF2840380.1"/>
    </source>
</evidence>
<dbReference type="AlphaFoldDB" id="A0A7R8CPK2"/>
<dbReference type="InterPro" id="IPR036866">
    <property type="entry name" value="RibonucZ/Hydroxyglut_hydro"/>
</dbReference>
<dbReference type="InterPro" id="IPR036055">
    <property type="entry name" value="LDL_receptor-like_sf"/>
</dbReference>
<keyword evidence="1 2" id="KW-1015">Disulfide bond</keyword>
<dbReference type="InterPro" id="IPR002172">
    <property type="entry name" value="LDrepeatLR_classA_rpt"/>
</dbReference>
<dbReference type="Gene3D" id="3.60.15.10">
    <property type="entry name" value="Ribonuclease Z/Hydroxyacylglutathione hydrolase-like"/>
    <property type="match status" value="2"/>
</dbReference>
<keyword evidence="3" id="KW-0560">Oxidoreductase</keyword>
<dbReference type="GO" id="GO:0050313">
    <property type="term" value="F:sulfur dioxygenase activity"/>
    <property type="evidence" value="ECO:0007669"/>
    <property type="project" value="UniProtKB-EC"/>
</dbReference>
<name>A0A7R8CPK2_LEPSM</name>